<dbReference type="OMA" id="YGWAKAF"/>
<keyword evidence="3 6" id="KW-0812">Transmembrane</keyword>
<dbReference type="PANTHER" id="PTHR12608">
    <property type="entry name" value="TRANSMEMBRANE PROTEIN HTP-1 RELATED"/>
    <property type="match status" value="1"/>
</dbReference>
<comment type="caution">
    <text evidence="6">Lacks conserved residue(s) required for the propagation of feature annotation.</text>
</comment>
<comment type="similarity">
    <text evidence="2 6">Belongs to the GDT1 family.</text>
</comment>
<dbReference type="PANTHER" id="PTHR12608:SF1">
    <property type="entry name" value="TRANSMEMBRANE PROTEIN 165"/>
    <property type="match status" value="1"/>
</dbReference>
<proteinExistence type="inferred from homology"/>
<dbReference type="Pfam" id="PF01169">
    <property type="entry name" value="GDT1"/>
    <property type="match status" value="1"/>
</dbReference>
<evidence type="ECO:0000256" key="2">
    <source>
        <dbReference type="ARBA" id="ARBA00009190"/>
    </source>
</evidence>
<evidence type="ECO:0000256" key="4">
    <source>
        <dbReference type="ARBA" id="ARBA00022989"/>
    </source>
</evidence>
<dbReference type="InterPro" id="IPR001727">
    <property type="entry name" value="GDT1-like"/>
</dbReference>
<evidence type="ECO:0000313" key="7">
    <source>
        <dbReference type="EMBL" id="HGK24138.1"/>
    </source>
</evidence>
<evidence type="ECO:0000256" key="5">
    <source>
        <dbReference type="ARBA" id="ARBA00023136"/>
    </source>
</evidence>
<reference evidence="7" key="1">
    <citation type="journal article" date="2020" name="mSystems">
        <title>Genome- and Community-Level Interaction Insights into Carbon Utilization and Element Cycling Functions of Hydrothermarchaeota in Hydrothermal Sediment.</title>
        <authorList>
            <person name="Zhou Z."/>
            <person name="Liu Y."/>
            <person name="Xu W."/>
            <person name="Pan J."/>
            <person name="Luo Z.H."/>
            <person name="Li M."/>
        </authorList>
    </citation>
    <scope>NUCLEOTIDE SEQUENCE [LARGE SCALE GENOMIC DNA]</scope>
    <source>
        <strain evidence="7">SpSt-70</strain>
    </source>
</reference>
<organism evidence="7">
    <name type="scientific">Dictyoglomus thermophilum</name>
    <dbReference type="NCBI Taxonomy" id="14"/>
    <lineage>
        <taxon>Bacteria</taxon>
        <taxon>Pseudomonadati</taxon>
        <taxon>Dictyoglomota</taxon>
        <taxon>Dictyoglomia</taxon>
        <taxon>Dictyoglomales</taxon>
        <taxon>Dictyoglomaceae</taxon>
        <taxon>Dictyoglomus</taxon>
    </lineage>
</organism>
<gene>
    <name evidence="7" type="ORF">ENU78_06885</name>
</gene>
<dbReference type="GO" id="GO:0016020">
    <property type="term" value="C:membrane"/>
    <property type="evidence" value="ECO:0007669"/>
    <property type="project" value="UniProtKB-SubCell"/>
</dbReference>
<feature type="transmembrane region" description="Helical" evidence="6">
    <location>
        <begin position="70"/>
        <end position="88"/>
    </location>
</feature>
<dbReference type="EMBL" id="DTDV01000019">
    <property type="protein sequence ID" value="HGK24138.1"/>
    <property type="molecule type" value="Genomic_DNA"/>
</dbReference>
<comment type="subcellular location">
    <subcellularLocation>
        <location evidence="1 6">Membrane</location>
        <topology evidence="1 6">Multi-pass membrane protein</topology>
    </subcellularLocation>
</comment>
<evidence type="ECO:0000256" key="1">
    <source>
        <dbReference type="ARBA" id="ARBA00004141"/>
    </source>
</evidence>
<evidence type="ECO:0000256" key="3">
    <source>
        <dbReference type="ARBA" id="ARBA00022692"/>
    </source>
</evidence>
<keyword evidence="5 6" id="KW-0472">Membrane</keyword>
<accession>A0A7V4DYN7</accession>
<evidence type="ECO:0000256" key="6">
    <source>
        <dbReference type="RuleBase" id="RU365102"/>
    </source>
</evidence>
<dbReference type="AlphaFoldDB" id="A0A7V4DYN7"/>
<dbReference type="GO" id="GO:0046873">
    <property type="term" value="F:metal ion transmembrane transporter activity"/>
    <property type="evidence" value="ECO:0007669"/>
    <property type="project" value="InterPro"/>
</dbReference>
<feature type="transmembrane region" description="Helical" evidence="6">
    <location>
        <begin position="36"/>
        <end position="58"/>
    </location>
</feature>
<name>A0A7V4DYN7_DICTH</name>
<keyword evidence="4 6" id="KW-1133">Transmembrane helix</keyword>
<protein>
    <recommendedName>
        <fullName evidence="6">GDT1 family protein</fullName>
    </recommendedName>
</protein>
<dbReference type="RefSeq" id="WP_012548045.1">
    <property type="nucleotide sequence ID" value="NZ_VTFL01000003.1"/>
</dbReference>
<comment type="caution">
    <text evidence="7">The sequence shown here is derived from an EMBL/GenBank/DDBJ whole genome shotgun (WGS) entry which is preliminary data.</text>
</comment>
<sequence>MEKIKVLLSVFGVIFLAELGDKTQLAVLTLSVKTKSPFYVFLGASLALTLLSFIGAYLGEVLTRYIPRDTLEKVVGLIFILVGIWTIFKD</sequence>